<dbReference type="GO" id="GO:0030254">
    <property type="term" value="P:protein secretion by the type III secretion system"/>
    <property type="evidence" value="ECO:0007669"/>
    <property type="project" value="InterPro"/>
</dbReference>
<gene>
    <name evidence="1" type="primary">sicP</name>
    <name evidence="1" type="ORF">F0225_09595</name>
</gene>
<reference evidence="1 2" key="1">
    <citation type="submission" date="2019-09" db="EMBL/GenBank/DDBJ databases">
        <title>Draft genome sequencing and comparative genomics of hatchery-associated Vibrios.</title>
        <authorList>
            <person name="Kehlet-Delgado H."/>
            <person name="Mueller R.S."/>
        </authorList>
    </citation>
    <scope>NUCLEOTIDE SEQUENCE [LARGE SCALE GENOMIC DNA]</scope>
    <source>
        <strain evidence="1 2">99-46-Y</strain>
    </source>
</reference>
<evidence type="ECO:0000313" key="2">
    <source>
        <dbReference type="Proteomes" id="UP000565719"/>
    </source>
</evidence>
<dbReference type="Pfam" id="PF05932">
    <property type="entry name" value="CesT"/>
    <property type="match status" value="1"/>
</dbReference>
<dbReference type="SUPFAM" id="SSF69635">
    <property type="entry name" value="Type III secretory system chaperone-like"/>
    <property type="match status" value="1"/>
</dbReference>
<dbReference type="Proteomes" id="UP000565719">
    <property type="component" value="Unassembled WGS sequence"/>
</dbReference>
<dbReference type="AlphaFoldDB" id="A0A7Y4EEM1"/>
<organism evidence="1 2">
    <name type="scientific">Vibrio pectenicida</name>
    <dbReference type="NCBI Taxonomy" id="62763"/>
    <lineage>
        <taxon>Bacteria</taxon>
        <taxon>Pseudomonadati</taxon>
        <taxon>Pseudomonadota</taxon>
        <taxon>Gammaproteobacteria</taxon>
        <taxon>Vibrionales</taxon>
        <taxon>Vibrionaceae</taxon>
        <taxon>Vibrio</taxon>
    </lineage>
</organism>
<dbReference type="EMBL" id="VTXC01000022">
    <property type="protein sequence ID" value="NOH71587.1"/>
    <property type="molecule type" value="Genomic_DNA"/>
</dbReference>
<protein>
    <submittedName>
        <fullName evidence="1">Chaperone SicP</fullName>
    </submittedName>
</protein>
<name>A0A7Y4EEM1_9VIBR</name>
<dbReference type="RefSeq" id="WP_171360894.1">
    <property type="nucleotide sequence ID" value="NZ_JBLZMR010000002.1"/>
</dbReference>
<evidence type="ECO:0000313" key="1">
    <source>
        <dbReference type="EMBL" id="NOH71587.1"/>
    </source>
</evidence>
<proteinExistence type="predicted"/>
<dbReference type="NCBIfam" id="NF011857">
    <property type="entry name" value="PRK15329.1"/>
    <property type="match status" value="1"/>
</dbReference>
<dbReference type="Gene3D" id="3.30.1460.10">
    <property type="match status" value="1"/>
</dbReference>
<comment type="caution">
    <text evidence="1">The sequence shown here is derived from an EMBL/GenBank/DDBJ whole genome shotgun (WGS) entry which is preliminary data.</text>
</comment>
<dbReference type="InterPro" id="IPR010261">
    <property type="entry name" value="Tir_chaperone"/>
</dbReference>
<accession>A0A7Y4EEM1</accession>
<sequence>MNHELALNRIGEQLGLPLEFDQSNQCMLLLDSHLLVSIKPKSDRWDVTCLLTKVEPEHEHILLKQALLVNNKLNQIEAGYIYFEDNSKALLYVTRIKNVENTEEITTKLTEVINRYEELQSIFQSKELSNEDIVLLRGSEHGY</sequence>